<keyword evidence="3" id="KW-0731">Sigma factor</keyword>
<dbReference type="EMBL" id="AWFF01000040">
    <property type="protein sequence ID" value="KCZ54261.1"/>
    <property type="molecule type" value="Genomic_DNA"/>
</dbReference>
<dbReference type="PRINTS" id="PR00046">
    <property type="entry name" value="SIGMA70FCT"/>
</dbReference>
<accession>A0A062U1R2</accession>
<evidence type="ECO:0000256" key="5">
    <source>
        <dbReference type="ARBA" id="ARBA00023163"/>
    </source>
</evidence>
<dbReference type="Pfam" id="PF04545">
    <property type="entry name" value="Sigma70_r4"/>
    <property type="match status" value="1"/>
</dbReference>
<dbReference type="CDD" id="cd06171">
    <property type="entry name" value="Sigma70_r4"/>
    <property type="match status" value="1"/>
</dbReference>
<evidence type="ECO:0000313" key="7">
    <source>
        <dbReference type="EMBL" id="KCZ54261.1"/>
    </source>
</evidence>
<evidence type="ECO:0000256" key="3">
    <source>
        <dbReference type="ARBA" id="ARBA00023082"/>
    </source>
</evidence>
<dbReference type="OrthoDB" id="9809557at2"/>
<dbReference type="InterPro" id="IPR013324">
    <property type="entry name" value="RNA_pol_sigma_r3/r4-like"/>
</dbReference>
<evidence type="ECO:0000256" key="4">
    <source>
        <dbReference type="ARBA" id="ARBA00023125"/>
    </source>
</evidence>
<dbReference type="InterPro" id="IPR007624">
    <property type="entry name" value="RNA_pol_sigma70_r3"/>
</dbReference>
<dbReference type="GO" id="GO:0016987">
    <property type="term" value="F:sigma factor activity"/>
    <property type="evidence" value="ECO:0007669"/>
    <property type="project" value="UniProtKB-KW"/>
</dbReference>
<dbReference type="Gene3D" id="1.10.601.10">
    <property type="entry name" value="RNA Polymerase Primary Sigma Factor"/>
    <property type="match status" value="1"/>
</dbReference>
<dbReference type="InterPro" id="IPR050813">
    <property type="entry name" value="Sigma-70_Factor"/>
</dbReference>
<keyword evidence="5" id="KW-0804">Transcription</keyword>
<dbReference type="PROSITE" id="PS00715">
    <property type="entry name" value="SIGMA70_1"/>
    <property type="match status" value="1"/>
</dbReference>
<name>A0A062U1R2_9PROT</name>
<reference evidence="7 8" key="1">
    <citation type="journal article" date="2014" name="Antonie Van Leeuwenhoek">
        <title>Hyphomonas beringensis sp. nov. and Hyphomonas chukchiensis sp. nov., isolated from surface seawater of the Bering Sea and Chukchi Sea.</title>
        <authorList>
            <person name="Li C."/>
            <person name="Lai Q."/>
            <person name="Li G."/>
            <person name="Dong C."/>
            <person name="Wang J."/>
            <person name="Liao Y."/>
            <person name="Shao Z."/>
        </authorList>
    </citation>
    <scope>NUCLEOTIDE SEQUENCE [LARGE SCALE GENOMIC DNA]</scope>
    <source>
        <strain evidence="7 8">25B14_1</strain>
    </source>
</reference>
<feature type="domain" description="RNA polymerase sigma-70" evidence="6">
    <location>
        <begin position="73"/>
        <end position="86"/>
    </location>
</feature>
<proteinExistence type="inferred from homology"/>
<dbReference type="NCBIfam" id="TIGR02937">
    <property type="entry name" value="sigma70-ECF"/>
    <property type="match status" value="1"/>
</dbReference>
<dbReference type="AlphaFoldDB" id="A0A062U1R2"/>
<evidence type="ECO:0000259" key="6">
    <source>
        <dbReference type="PROSITE" id="PS00715"/>
    </source>
</evidence>
<keyword evidence="2" id="KW-0805">Transcription regulation</keyword>
<organism evidence="7 8">
    <name type="scientific">Hyphomonas beringensis</name>
    <dbReference type="NCBI Taxonomy" id="1280946"/>
    <lineage>
        <taxon>Bacteria</taxon>
        <taxon>Pseudomonadati</taxon>
        <taxon>Pseudomonadota</taxon>
        <taxon>Alphaproteobacteria</taxon>
        <taxon>Hyphomonadales</taxon>
        <taxon>Hyphomonadaceae</taxon>
        <taxon>Hyphomonas</taxon>
    </lineage>
</organism>
<dbReference type="SUPFAM" id="SSF88659">
    <property type="entry name" value="Sigma3 and sigma4 domains of RNA polymerase sigma factors"/>
    <property type="match status" value="1"/>
</dbReference>
<dbReference type="InterPro" id="IPR007630">
    <property type="entry name" value="RNA_pol_sigma70_r4"/>
</dbReference>
<dbReference type="InterPro" id="IPR013325">
    <property type="entry name" value="RNA_pol_sigma_r2"/>
</dbReference>
<dbReference type="STRING" id="1280946.HY29_15125"/>
<keyword evidence="8" id="KW-1185">Reference proteome</keyword>
<dbReference type="Pfam" id="PF04542">
    <property type="entry name" value="Sigma70_r2"/>
    <property type="match status" value="1"/>
</dbReference>
<dbReference type="SUPFAM" id="SSF88946">
    <property type="entry name" value="Sigma2 domain of RNA polymerase sigma factors"/>
    <property type="match status" value="1"/>
</dbReference>
<dbReference type="InterPro" id="IPR014284">
    <property type="entry name" value="RNA_pol_sigma-70_dom"/>
</dbReference>
<dbReference type="GO" id="GO:0003677">
    <property type="term" value="F:DNA binding"/>
    <property type="evidence" value="ECO:0007669"/>
    <property type="project" value="UniProtKB-KW"/>
</dbReference>
<dbReference type="PATRIC" id="fig|1280946.3.peg.2032"/>
<evidence type="ECO:0000313" key="8">
    <source>
        <dbReference type="Proteomes" id="UP000027037"/>
    </source>
</evidence>
<dbReference type="Gene3D" id="1.20.140.160">
    <property type="match status" value="1"/>
</dbReference>
<dbReference type="InterPro" id="IPR007627">
    <property type="entry name" value="RNA_pol_sigma70_r2"/>
</dbReference>
<gene>
    <name evidence="7" type="ORF">HY29_15125</name>
</gene>
<dbReference type="Proteomes" id="UP000027037">
    <property type="component" value="Unassembled WGS sequence"/>
</dbReference>
<keyword evidence="4" id="KW-0238">DNA-binding</keyword>
<evidence type="ECO:0000256" key="2">
    <source>
        <dbReference type="ARBA" id="ARBA00023015"/>
    </source>
</evidence>
<comment type="caution">
    <text evidence="7">The sequence shown here is derived from an EMBL/GenBank/DDBJ whole genome shotgun (WGS) entry which is preliminary data.</text>
</comment>
<dbReference type="NCBIfam" id="NF005693">
    <property type="entry name" value="PRK07500.1"/>
    <property type="match status" value="1"/>
</dbReference>
<dbReference type="PANTHER" id="PTHR30376">
    <property type="entry name" value="SIGMA FACTOR RPOH HEAT SHOCK RELATED"/>
    <property type="match status" value="1"/>
</dbReference>
<evidence type="ECO:0000256" key="1">
    <source>
        <dbReference type="ARBA" id="ARBA00007788"/>
    </source>
</evidence>
<sequence>MANAYSSNGPADRTYVKTAMKAPMLEADHELDLARRWREAEDENALHELTRAYMRLVIAMAAKFRHYGLPMPDLVSEGNVGLMMAAARFEPDRKVRFSTYASWWIRSSIQDYVLRNWSIVRTGTTSSQKSLFFNLRRLRAQIDDTGDGVMTQENKTWIAEHLGVPERDVESMASRLSASDRSLNAPIAVDGDGEWQDLLPDESARPDEQVMESRDTTRRKEWIANALKALNARETHIILNRRLCEDSVTLEKLGTELGISKERVRQIEHQALGKLRRALERIVGDPDEAGLLPGT</sequence>
<dbReference type="InterPro" id="IPR000943">
    <property type="entry name" value="RNA_pol_sigma70"/>
</dbReference>
<dbReference type="NCBIfam" id="NF005143">
    <property type="entry name" value="PRK06596.1"/>
    <property type="match status" value="1"/>
</dbReference>
<comment type="similarity">
    <text evidence="1">Belongs to the sigma-70 factor family.</text>
</comment>
<dbReference type="eggNOG" id="COG0568">
    <property type="taxonomic scope" value="Bacteria"/>
</dbReference>
<dbReference type="PANTHER" id="PTHR30376:SF3">
    <property type="entry name" value="RNA POLYMERASE SIGMA FACTOR RPOH"/>
    <property type="match status" value="1"/>
</dbReference>
<dbReference type="GO" id="GO:0006352">
    <property type="term" value="P:DNA-templated transcription initiation"/>
    <property type="evidence" value="ECO:0007669"/>
    <property type="project" value="InterPro"/>
</dbReference>
<dbReference type="Pfam" id="PF04539">
    <property type="entry name" value="Sigma70_r3"/>
    <property type="match status" value="1"/>
</dbReference>
<dbReference type="RefSeq" id="WP_034796456.1">
    <property type="nucleotide sequence ID" value="NZ_AWFF01000040.1"/>
</dbReference>
<protein>
    <submittedName>
        <fullName evidence="7">RNA polymerase sigma 70</fullName>
    </submittedName>
</protein>